<feature type="domain" description="GH15-like" evidence="8">
    <location>
        <begin position="16"/>
        <end position="159"/>
    </location>
</feature>
<dbReference type="GO" id="GO:0004339">
    <property type="term" value="F:glucan 1,4-alpha-glucosidase activity"/>
    <property type="evidence" value="ECO:0007669"/>
    <property type="project" value="UniProtKB-EC"/>
</dbReference>
<keyword evidence="7" id="KW-0624">Polysaccharide degradation</keyword>
<evidence type="ECO:0000313" key="10">
    <source>
        <dbReference type="Proteomes" id="UP000269721"/>
    </source>
</evidence>
<evidence type="ECO:0000256" key="3">
    <source>
        <dbReference type="ARBA" id="ARBA00012593"/>
    </source>
</evidence>
<reference evidence="10" key="1">
    <citation type="journal article" date="2018" name="Nat. Microbiol.">
        <title>Leveraging single-cell genomics to expand the fungal tree of life.</title>
        <authorList>
            <person name="Ahrendt S.R."/>
            <person name="Quandt C.A."/>
            <person name="Ciobanu D."/>
            <person name="Clum A."/>
            <person name="Salamov A."/>
            <person name="Andreopoulos B."/>
            <person name="Cheng J.F."/>
            <person name="Woyke T."/>
            <person name="Pelin A."/>
            <person name="Henrissat B."/>
            <person name="Reynolds N.K."/>
            <person name="Benny G.L."/>
            <person name="Smith M.E."/>
            <person name="James T.Y."/>
            <person name="Grigoriev I.V."/>
        </authorList>
    </citation>
    <scope>NUCLEOTIDE SEQUENCE [LARGE SCALE GENOMIC DNA]</scope>
</reference>
<accession>A0A4P9VXJ1</accession>
<dbReference type="PANTHER" id="PTHR31616">
    <property type="entry name" value="TREHALASE"/>
    <property type="match status" value="1"/>
</dbReference>
<dbReference type="Pfam" id="PF00723">
    <property type="entry name" value="Glyco_hydro_15"/>
    <property type="match status" value="1"/>
</dbReference>
<protein>
    <recommendedName>
        <fullName evidence="3">glucan 1,4-alpha-glucosidase</fullName>
        <ecNumber evidence="3">3.2.1.3</ecNumber>
    </recommendedName>
</protein>
<evidence type="ECO:0000256" key="4">
    <source>
        <dbReference type="ARBA" id="ARBA00022801"/>
    </source>
</evidence>
<dbReference type="EMBL" id="ML000073">
    <property type="protein sequence ID" value="RKO84461.1"/>
    <property type="molecule type" value="Genomic_DNA"/>
</dbReference>
<dbReference type="GO" id="GO:0000272">
    <property type="term" value="P:polysaccharide catabolic process"/>
    <property type="evidence" value="ECO:0007669"/>
    <property type="project" value="UniProtKB-KW"/>
</dbReference>
<dbReference type="GO" id="GO:0000324">
    <property type="term" value="C:fungal-type vacuole"/>
    <property type="evidence" value="ECO:0007669"/>
    <property type="project" value="TreeGrafter"/>
</dbReference>
<evidence type="ECO:0000256" key="7">
    <source>
        <dbReference type="ARBA" id="ARBA00023326"/>
    </source>
</evidence>
<evidence type="ECO:0000256" key="5">
    <source>
        <dbReference type="ARBA" id="ARBA00023277"/>
    </source>
</evidence>
<dbReference type="Proteomes" id="UP000269721">
    <property type="component" value="Unassembled WGS sequence"/>
</dbReference>
<dbReference type="InterPro" id="IPR000165">
    <property type="entry name" value="Glucoamylase"/>
</dbReference>
<dbReference type="EC" id="3.2.1.3" evidence="3"/>
<dbReference type="PANTHER" id="PTHR31616:SF9">
    <property type="entry name" value="GLUCOAMYLASE, INTRACELLULAR SPORULATION-SPECIFIC"/>
    <property type="match status" value="1"/>
</dbReference>
<dbReference type="InterPro" id="IPR012341">
    <property type="entry name" value="6hp_glycosidase-like_sf"/>
</dbReference>
<keyword evidence="6 9" id="KW-0326">Glycosidase</keyword>
<evidence type="ECO:0000256" key="6">
    <source>
        <dbReference type="ARBA" id="ARBA00023295"/>
    </source>
</evidence>
<dbReference type="OrthoDB" id="6123450at2759"/>
<comment type="catalytic activity">
    <reaction evidence="1">
        <text>Hydrolysis of terminal (1-&gt;4)-linked alpha-D-glucose residues successively from non-reducing ends of the chains with release of beta-D-glucose.</text>
        <dbReference type="EC" id="3.2.1.3"/>
    </reaction>
</comment>
<proteinExistence type="inferred from homology"/>
<gene>
    <name evidence="9" type="ORF">BDK51DRAFT_35119</name>
</gene>
<dbReference type="InterPro" id="IPR011613">
    <property type="entry name" value="GH15-like"/>
</dbReference>
<comment type="similarity">
    <text evidence="2">Belongs to the glycosyl hydrolase 15 family.</text>
</comment>
<keyword evidence="4" id="KW-0378">Hydrolase</keyword>
<name>A0A4P9VXJ1_9FUNG</name>
<keyword evidence="5" id="KW-0119">Carbohydrate metabolism</keyword>
<evidence type="ECO:0000256" key="2">
    <source>
        <dbReference type="ARBA" id="ARBA00006188"/>
    </source>
</evidence>
<dbReference type="SUPFAM" id="SSF48208">
    <property type="entry name" value="Six-hairpin glycosidases"/>
    <property type="match status" value="1"/>
</dbReference>
<sequence>MQTVLTYPSFYPPPPQLPDYYYHWSRDSALTMRTLADAYVDATTTNPNPTEAARLAALLKTWIAFEGGLQQIDTLTGTAASGDNVGEPKWVIDGTDFTGPWGRPQNDGPGLRATTMVRFLDAYLDATGDAQYVQKVAGQVKKDLDYVVRHINDKAIDLWTWQDLTEPEPCLAPETILSGGRSDVRRDEK</sequence>
<dbReference type="InterPro" id="IPR008928">
    <property type="entry name" value="6-hairpin_glycosidase_sf"/>
</dbReference>
<evidence type="ECO:0000256" key="1">
    <source>
        <dbReference type="ARBA" id="ARBA00001863"/>
    </source>
</evidence>
<keyword evidence="10" id="KW-1185">Reference proteome</keyword>
<evidence type="ECO:0000313" key="9">
    <source>
        <dbReference type="EMBL" id="RKO84461.1"/>
    </source>
</evidence>
<organism evidence="9 10">
    <name type="scientific">Blyttiomyces helicus</name>
    <dbReference type="NCBI Taxonomy" id="388810"/>
    <lineage>
        <taxon>Eukaryota</taxon>
        <taxon>Fungi</taxon>
        <taxon>Fungi incertae sedis</taxon>
        <taxon>Chytridiomycota</taxon>
        <taxon>Chytridiomycota incertae sedis</taxon>
        <taxon>Chytridiomycetes</taxon>
        <taxon>Chytridiomycetes incertae sedis</taxon>
        <taxon>Blyttiomyces</taxon>
    </lineage>
</organism>
<dbReference type="Gene3D" id="1.50.10.10">
    <property type="match status" value="1"/>
</dbReference>
<dbReference type="AlphaFoldDB" id="A0A4P9VXJ1"/>
<dbReference type="PRINTS" id="PR00736">
    <property type="entry name" value="GLHYDRLASE15"/>
</dbReference>
<evidence type="ECO:0000259" key="8">
    <source>
        <dbReference type="Pfam" id="PF00723"/>
    </source>
</evidence>